<dbReference type="InterPro" id="IPR035976">
    <property type="entry name" value="Sushi/SCR/CCP_sf"/>
</dbReference>
<feature type="domain" description="Sushi" evidence="7">
    <location>
        <begin position="25"/>
        <end position="84"/>
    </location>
</feature>
<evidence type="ECO:0000256" key="2">
    <source>
        <dbReference type="ARBA" id="ARBA00022659"/>
    </source>
</evidence>
<sequence>MCGRYLGFVLLVWIPQVLNAPSAVQSCAVPILTGGYFVPEHSVYPNETTLTYACDNGRKPAVEGWWATSICQNDKWSPTPQCIEEKACVPLTIPNGNYDVSTDGWYKDGDKIRVRCDEGYEHKDRDATAQCINGTWSFVPICERSTKSCGDPPKIPHAVIIGNGYQEMFAENSELQYKCEDGYAAKDADTKTIFCISGNWTEGPTCSK</sequence>
<evidence type="ECO:0000313" key="9">
    <source>
        <dbReference type="Proteomes" id="UP001219934"/>
    </source>
</evidence>
<comment type="subcellular location">
    <subcellularLocation>
        <location evidence="1">Virion</location>
    </subcellularLocation>
</comment>
<dbReference type="InterPro" id="IPR051503">
    <property type="entry name" value="ComplSys_Reg/VirEntry_Med"/>
</dbReference>
<organism evidence="8 9">
    <name type="scientific">Pogonophryne albipinna</name>
    <dbReference type="NCBI Taxonomy" id="1090488"/>
    <lineage>
        <taxon>Eukaryota</taxon>
        <taxon>Metazoa</taxon>
        <taxon>Chordata</taxon>
        <taxon>Craniata</taxon>
        <taxon>Vertebrata</taxon>
        <taxon>Euteleostomi</taxon>
        <taxon>Actinopterygii</taxon>
        <taxon>Neopterygii</taxon>
        <taxon>Teleostei</taxon>
        <taxon>Neoteleostei</taxon>
        <taxon>Acanthomorphata</taxon>
        <taxon>Eupercaria</taxon>
        <taxon>Perciformes</taxon>
        <taxon>Notothenioidei</taxon>
        <taxon>Pogonophryne</taxon>
    </lineage>
</organism>
<comment type="caution">
    <text evidence="8">The sequence shown here is derived from an EMBL/GenBank/DDBJ whole genome shotgun (WGS) entry which is preliminary data.</text>
</comment>
<dbReference type="SUPFAM" id="SSF57535">
    <property type="entry name" value="Complement control module/SCR domain"/>
    <property type="match status" value="3"/>
</dbReference>
<dbReference type="PROSITE" id="PS51257">
    <property type="entry name" value="PROKAR_LIPOPROTEIN"/>
    <property type="match status" value="1"/>
</dbReference>
<keyword evidence="4 5" id="KW-1015">Disulfide bond</keyword>
<dbReference type="EMBL" id="JAPTMU010000090">
    <property type="protein sequence ID" value="KAJ4922033.1"/>
    <property type="molecule type" value="Genomic_DNA"/>
</dbReference>
<name>A0AAD6F622_9TELE</name>
<protein>
    <recommendedName>
        <fullName evidence="7">Sushi domain-containing protein</fullName>
    </recommendedName>
</protein>
<reference evidence="8" key="1">
    <citation type="submission" date="2022-11" db="EMBL/GenBank/DDBJ databases">
        <title>Chromosome-level genome of Pogonophryne albipinna.</title>
        <authorList>
            <person name="Jo E."/>
        </authorList>
    </citation>
    <scope>NUCLEOTIDE SEQUENCE</scope>
    <source>
        <strain evidence="8">SGF0006</strain>
        <tissue evidence="8">Muscle</tissue>
    </source>
</reference>
<dbReference type="Proteomes" id="UP001219934">
    <property type="component" value="Unassembled WGS sequence"/>
</dbReference>
<evidence type="ECO:0000256" key="6">
    <source>
        <dbReference type="SAM" id="SignalP"/>
    </source>
</evidence>
<keyword evidence="9" id="KW-1185">Reference proteome</keyword>
<evidence type="ECO:0000256" key="1">
    <source>
        <dbReference type="ARBA" id="ARBA00004328"/>
    </source>
</evidence>
<dbReference type="AlphaFoldDB" id="A0AAD6F622"/>
<feature type="disulfide bond" evidence="5">
    <location>
        <begin position="88"/>
        <end position="131"/>
    </location>
</feature>
<gene>
    <name evidence="8" type="ORF">JOQ06_021475</name>
</gene>
<dbReference type="Pfam" id="PF00084">
    <property type="entry name" value="Sushi"/>
    <property type="match status" value="3"/>
</dbReference>
<dbReference type="PANTHER" id="PTHR45785">
    <property type="entry name" value="COMPLEMENT FACTOR H-RELATED"/>
    <property type="match status" value="1"/>
</dbReference>
<dbReference type="CDD" id="cd00033">
    <property type="entry name" value="CCP"/>
    <property type="match status" value="2"/>
</dbReference>
<accession>A0AAD6F622</accession>
<evidence type="ECO:0000313" key="8">
    <source>
        <dbReference type="EMBL" id="KAJ4922033.1"/>
    </source>
</evidence>
<evidence type="ECO:0000256" key="3">
    <source>
        <dbReference type="ARBA" id="ARBA00022729"/>
    </source>
</evidence>
<evidence type="ECO:0000259" key="7">
    <source>
        <dbReference type="PROSITE" id="PS50923"/>
    </source>
</evidence>
<keyword evidence="2 5" id="KW-0768">Sushi</keyword>
<feature type="chain" id="PRO_5041990561" description="Sushi domain-containing protein" evidence="6">
    <location>
        <begin position="20"/>
        <end position="208"/>
    </location>
</feature>
<feature type="signal peptide" evidence="6">
    <location>
        <begin position="1"/>
        <end position="19"/>
    </location>
</feature>
<evidence type="ECO:0000256" key="5">
    <source>
        <dbReference type="PROSITE-ProRule" id="PRU00302"/>
    </source>
</evidence>
<dbReference type="PROSITE" id="PS50923">
    <property type="entry name" value="SUSHI"/>
    <property type="match status" value="3"/>
</dbReference>
<comment type="caution">
    <text evidence="5">Lacks conserved residue(s) required for the propagation of feature annotation.</text>
</comment>
<proteinExistence type="predicted"/>
<feature type="disulfide bond" evidence="5">
    <location>
        <begin position="179"/>
        <end position="206"/>
    </location>
</feature>
<dbReference type="PANTHER" id="PTHR45785:SF2">
    <property type="entry name" value="COMPLEMENT FACTOR H-RELATED"/>
    <property type="match status" value="1"/>
</dbReference>
<dbReference type="InterPro" id="IPR000436">
    <property type="entry name" value="Sushi_SCR_CCP_dom"/>
</dbReference>
<feature type="domain" description="Sushi" evidence="7">
    <location>
        <begin position="147"/>
        <end position="208"/>
    </location>
</feature>
<feature type="domain" description="Sushi" evidence="7">
    <location>
        <begin position="86"/>
        <end position="144"/>
    </location>
</feature>
<evidence type="ECO:0000256" key="4">
    <source>
        <dbReference type="ARBA" id="ARBA00023157"/>
    </source>
</evidence>
<keyword evidence="3 6" id="KW-0732">Signal</keyword>
<dbReference type="SMART" id="SM00032">
    <property type="entry name" value="CCP"/>
    <property type="match status" value="3"/>
</dbReference>
<dbReference type="Gene3D" id="2.10.70.10">
    <property type="entry name" value="Complement Module, domain 1"/>
    <property type="match status" value="3"/>
</dbReference>